<dbReference type="InterPro" id="IPR005835">
    <property type="entry name" value="NTP_transferase_dom"/>
</dbReference>
<dbReference type="InterPro" id="IPR050486">
    <property type="entry name" value="Mannose-1P_guanyltransferase"/>
</dbReference>
<proteinExistence type="predicted"/>
<dbReference type="Proteomes" id="UP000478837">
    <property type="component" value="Unassembled WGS sequence"/>
</dbReference>
<keyword evidence="2" id="KW-0808">Transferase</keyword>
<dbReference type="GO" id="GO:0016740">
    <property type="term" value="F:transferase activity"/>
    <property type="evidence" value="ECO:0007669"/>
    <property type="project" value="UniProtKB-KW"/>
</dbReference>
<protein>
    <submittedName>
        <fullName evidence="2">NTP transferase domain-containing protein</fullName>
    </submittedName>
</protein>
<keyword evidence="3" id="KW-1185">Reference proteome</keyword>
<name>A0A6L9MRA8_9ALTE</name>
<evidence type="ECO:0000313" key="3">
    <source>
        <dbReference type="Proteomes" id="UP000478837"/>
    </source>
</evidence>
<dbReference type="AlphaFoldDB" id="A0A6L9MRA8"/>
<reference evidence="2 3" key="1">
    <citation type="submission" date="2020-01" db="EMBL/GenBank/DDBJ databases">
        <title>Genomes of bacteria type strains.</title>
        <authorList>
            <person name="Chen J."/>
            <person name="Zhu S."/>
            <person name="Yang J."/>
        </authorList>
    </citation>
    <scope>NUCLEOTIDE SEQUENCE [LARGE SCALE GENOMIC DNA]</scope>
    <source>
        <strain evidence="2 3">LMG 22958</strain>
    </source>
</reference>
<dbReference type="SUPFAM" id="SSF53448">
    <property type="entry name" value="Nucleotide-diphospho-sugar transferases"/>
    <property type="match status" value="1"/>
</dbReference>
<dbReference type="RefSeq" id="WP_163110255.1">
    <property type="nucleotide sequence ID" value="NZ_JAAAWP010000002.1"/>
</dbReference>
<dbReference type="InterPro" id="IPR029044">
    <property type="entry name" value="Nucleotide-diphossugar_trans"/>
</dbReference>
<accession>A0A6L9MRA8</accession>
<sequence>MKAEGTVIPTVVVLAGGLGTRLKKVVSETPKVLAKINSKPYIEHLLNWCESQKVNHVHFCLGYKAQQVIEWLETFDSNLVVSWQVEAQPKGTGGAICNAINYLSENAQAKELLVCNGDTFVSFQLAKFVSLSRDIGGGMLTTNVSNASRYGSVKITDGLLSSFYEKQQIDFPGVINAGWYYLGEYHLSHLASQPLFSFEKEYLMSSSRPPIRCVNEGVNFLDFGTPESYIRAQELF</sequence>
<dbReference type="EMBL" id="JAAAWP010000002">
    <property type="protein sequence ID" value="NDW20662.1"/>
    <property type="molecule type" value="Genomic_DNA"/>
</dbReference>
<evidence type="ECO:0000259" key="1">
    <source>
        <dbReference type="Pfam" id="PF00483"/>
    </source>
</evidence>
<organism evidence="2 3">
    <name type="scientific">Alteromonas hispanica</name>
    <dbReference type="NCBI Taxonomy" id="315421"/>
    <lineage>
        <taxon>Bacteria</taxon>
        <taxon>Pseudomonadati</taxon>
        <taxon>Pseudomonadota</taxon>
        <taxon>Gammaproteobacteria</taxon>
        <taxon>Alteromonadales</taxon>
        <taxon>Alteromonadaceae</taxon>
        <taxon>Alteromonas/Salinimonas group</taxon>
        <taxon>Alteromonas</taxon>
    </lineage>
</organism>
<dbReference type="Gene3D" id="3.90.550.10">
    <property type="entry name" value="Spore Coat Polysaccharide Biosynthesis Protein SpsA, Chain A"/>
    <property type="match status" value="1"/>
</dbReference>
<dbReference type="Pfam" id="PF00483">
    <property type="entry name" value="NTP_transferase"/>
    <property type="match status" value="1"/>
</dbReference>
<feature type="domain" description="Nucleotidyl transferase" evidence="1">
    <location>
        <begin position="11"/>
        <end position="234"/>
    </location>
</feature>
<evidence type="ECO:0000313" key="2">
    <source>
        <dbReference type="EMBL" id="NDW20662.1"/>
    </source>
</evidence>
<dbReference type="PANTHER" id="PTHR22572">
    <property type="entry name" value="SUGAR-1-PHOSPHATE GUANYL TRANSFERASE"/>
    <property type="match status" value="1"/>
</dbReference>
<gene>
    <name evidence="2" type="ORF">GTW09_03890</name>
</gene>
<comment type="caution">
    <text evidence="2">The sequence shown here is derived from an EMBL/GenBank/DDBJ whole genome shotgun (WGS) entry which is preliminary data.</text>
</comment>